<feature type="domain" description="Amino acid transporter transmembrane" evidence="8">
    <location>
        <begin position="190"/>
        <end position="594"/>
    </location>
</feature>
<evidence type="ECO:0000256" key="1">
    <source>
        <dbReference type="ARBA" id="ARBA00004141"/>
    </source>
</evidence>
<keyword evidence="5 7" id="KW-0472">Membrane</keyword>
<comment type="subcellular location">
    <subcellularLocation>
        <location evidence="1">Membrane</location>
        <topology evidence="1">Multi-pass membrane protein</topology>
    </subcellularLocation>
</comment>
<feature type="transmembrane region" description="Helical" evidence="7">
    <location>
        <begin position="576"/>
        <end position="598"/>
    </location>
</feature>
<feature type="transmembrane region" description="Helical" evidence="7">
    <location>
        <begin position="544"/>
        <end position="564"/>
    </location>
</feature>
<dbReference type="STRING" id="933084.A0A067QCB6"/>
<feature type="transmembrane region" description="Helical" evidence="7">
    <location>
        <begin position="406"/>
        <end position="429"/>
    </location>
</feature>
<feature type="transmembrane region" description="Helical" evidence="7">
    <location>
        <begin position="268"/>
        <end position="291"/>
    </location>
</feature>
<reference evidence="10" key="1">
    <citation type="journal article" date="2014" name="Proc. Natl. Acad. Sci. U.S.A.">
        <title>Extensive sampling of basidiomycete genomes demonstrates inadequacy of the white-rot/brown-rot paradigm for wood decay fungi.</title>
        <authorList>
            <person name="Riley R."/>
            <person name="Salamov A.A."/>
            <person name="Brown D.W."/>
            <person name="Nagy L.G."/>
            <person name="Floudas D."/>
            <person name="Held B.W."/>
            <person name="Levasseur A."/>
            <person name="Lombard V."/>
            <person name="Morin E."/>
            <person name="Otillar R."/>
            <person name="Lindquist E.A."/>
            <person name="Sun H."/>
            <person name="LaButti K.M."/>
            <person name="Schmutz J."/>
            <person name="Jabbour D."/>
            <person name="Luo H."/>
            <person name="Baker S.E."/>
            <person name="Pisabarro A.G."/>
            <person name="Walton J.D."/>
            <person name="Blanchette R.A."/>
            <person name="Henrissat B."/>
            <person name="Martin F."/>
            <person name="Cullen D."/>
            <person name="Hibbett D.S."/>
            <person name="Grigoriev I.V."/>
        </authorList>
    </citation>
    <scope>NUCLEOTIDE SEQUENCE [LARGE SCALE GENOMIC DNA]</scope>
    <source>
        <strain evidence="10">MUCL 33604</strain>
    </source>
</reference>
<feature type="compositionally biased region" description="Acidic residues" evidence="6">
    <location>
        <begin position="46"/>
        <end position="74"/>
    </location>
</feature>
<feature type="transmembrane region" description="Helical" evidence="7">
    <location>
        <begin position="197"/>
        <end position="219"/>
    </location>
</feature>
<evidence type="ECO:0000256" key="5">
    <source>
        <dbReference type="ARBA" id="ARBA00023136"/>
    </source>
</evidence>
<evidence type="ECO:0000256" key="7">
    <source>
        <dbReference type="SAM" id="Phobius"/>
    </source>
</evidence>
<evidence type="ECO:0000259" key="8">
    <source>
        <dbReference type="Pfam" id="PF01490"/>
    </source>
</evidence>
<gene>
    <name evidence="9" type="ORF">JAAARDRAFT_29847</name>
</gene>
<evidence type="ECO:0000256" key="6">
    <source>
        <dbReference type="SAM" id="MobiDB-lite"/>
    </source>
</evidence>
<dbReference type="PANTHER" id="PTHR22950:SF696">
    <property type="entry name" value="AMINO ACID TRANSPORTER TRANSMEMBRANE DOMAIN-CONTAINING PROTEIN"/>
    <property type="match status" value="1"/>
</dbReference>
<evidence type="ECO:0000313" key="9">
    <source>
        <dbReference type="EMBL" id="KDQ63800.1"/>
    </source>
</evidence>
<evidence type="ECO:0000256" key="3">
    <source>
        <dbReference type="ARBA" id="ARBA00022692"/>
    </source>
</evidence>
<dbReference type="AlphaFoldDB" id="A0A067QCB6"/>
<comment type="similarity">
    <text evidence="2">Belongs to the amino acid/polyamine transporter 2 family.</text>
</comment>
<dbReference type="EMBL" id="KL197710">
    <property type="protein sequence ID" value="KDQ63800.1"/>
    <property type="molecule type" value="Genomic_DNA"/>
</dbReference>
<keyword evidence="4 7" id="KW-1133">Transmembrane helix</keyword>
<dbReference type="HOGENOM" id="CLU_009646_8_0_1"/>
<feature type="region of interest" description="Disordered" evidence="6">
    <location>
        <begin position="42"/>
        <end position="108"/>
    </location>
</feature>
<name>A0A067QCB6_9AGAM</name>
<dbReference type="InterPro" id="IPR013057">
    <property type="entry name" value="AA_transpt_TM"/>
</dbReference>
<dbReference type="GO" id="GO:0005774">
    <property type="term" value="C:vacuolar membrane"/>
    <property type="evidence" value="ECO:0007669"/>
    <property type="project" value="TreeGrafter"/>
</dbReference>
<organism evidence="9 10">
    <name type="scientific">Jaapia argillacea MUCL 33604</name>
    <dbReference type="NCBI Taxonomy" id="933084"/>
    <lineage>
        <taxon>Eukaryota</taxon>
        <taxon>Fungi</taxon>
        <taxon>Dikarya</taxon>
        <taxon>Basidiomycota</taxon>
        <taxon>Agaricomycotina</taxon>
        <taxon>Agaricomycetes</taxon>
        <taxon>Agaricomycetidae</taxon>
        <taxon>Jaapiales</taxon>
        <taxon>Jaapiaceae</taxon>
        <taxon>Jaapia</taxon>
    </lineage>
</organism>
<feature type="transmembrane region" description="Helical" evidence="7">
    <location>
        <begin position="225"/>
        <end position="247"/>
    </location>
</feature>
<protein>
    <recommendedName>
        <fullName evidence="8">Amino acid transporter transmembrane domain-containing protein</fullName>
    </recommendedName>
</protein>
<dbReference type="PANTHER" id="PTHR22950">
    <property type="entry name" value="AMINO ACID TRANSPORTER"/>
    <property type="match status" value="1"/>
</dbReference>
<evidence type="ECO:0000256" key="4">
    <source>
        <dbReference type="ARBA" id="ARBA00022989"/>
    </source>
</evidence>
<keyword evidence="3 7" id="KW-0812">Transmembrane</keyword>
<accession>A0A067QCB6</accession>
<dbReference type="OrthoDB" id="655540at2759"/>
<proteinExistence type="inferred from homology"/>
<feature type="transmembrane region" description="Helical" evidence="7">
    <location>
        <begin position="518"/>
        <end position="538"/>
    </location>
</feature>
<keyword evidence="10" id="KW-1185">Reference proteome</keyword>
<dbReference type="InParanoid" id="A0A067QCB6"/>
<dbReference type="Pfam" id="PF01490">
    <property type="entry name" value="Aa_trans"/>
    <property type="match status" value="1"/>
</dbReference>
<evidence type="ECO:0000313" key="10">
    <source>
        <dbReference type="Proteomes" id="UP000027265"/>
    </source>
</evidence>
<dbReference type="GO" id="GO:0015179">
    <property type="term" value="F:L-amino acid transmembrane transporter activity"/>
    <property type="evidence" value="ECO:0007669"/>
    <property type="project" value="TreeGrafter"/>
</dbReference>
<feature type="transmembrane region" description="Helical" evidence="7">
    <location>
        <begin position="311"/>
        <end position="344"/>
    </location>
</feature>
<dbReference type="Proteomes" id="UP000027265">
    <property type="component" value="Unassembled WGS sequence"/>
</dbReference>
<feature type="transmembrane region" description="Helical" evidence="7">
    <location>
        <begin position="373"/>
        <end position="394"/>
    </location>
</feature>
<sequence>MTSLPKDIMLRAASFGSTPASSSVREAIASYRRSQYFLANSNLTSSEDEGNVGDEEACFLSEEEEEEEPLDDTPADGMVSSLQWDEDEVATPRPRGGDETPRPFFTVPVKPRKGTALQIAASPPTASAQETTPLLRKTISFSSIPRPRRESETQELSPRRSSHRSARPTTLAHRTSSGTLRSVKYDFGGKSTFGQTLFNAIAILIGIGMLSEPMAFAYAGWIGGTFLIIFYGYITCYTAKILAHIILDDPRLRSYADIGRKTFGPKSMPLTSAMFCMELFAVSVALVTLYADSLHTIVPTYSANAYKILGLLVMIPTVFMPLSLLSYTSVLGIVSTLFLIAVIFIDGTTKKESPGSLWDPAPTDLSVGNFGELGVSFGLFMAGLSGHAVIPSLARDMVDPGEFDTMINWAFFLATLMYAMIGGAGYLMFGRDVQDEISKDLLNTVGFNPLLNKVALWMLVINPLSKFALATRPLNITLEIMLGIETHPPHTSPEDHNTKHDSVHHHHHQHRRLLIKRILTIVERIAFTLLSVGVSIMVPEFSSVMAFLGSFSAFLLCVIGPVSAKVALAGRCGPWDALLLIVSIVMATWGTIAAFWSADEVGL</sequence>
<feature type="region of interest" description="Disordered" evidence="6">
    <location>
        <begin position="139"/>
        <end position="176"/>
    </location>
</feature>
<evidence type="ECO:0000256" key="2">
    <source>
        <dbReference type="ARBA" id="ARBA00008066"/>
    </source>
</evidence>